<dbReference type="Pfam" id="PF00664">
    <property type="entry name" value="ABC_membrane"/>
    <property type="match status" value="1"/>
</dbReference>
<evidence type="ECO:0000256" key="7">
    <source>
        <dbReference type="ARBA" id="ARBA00022989"/>
    </source>
</evidence>
<dbReference type="CDD" id="cd18542">
    <property type="entry name" value="ABC_6TM_YknU_like"/>
    <property type="match status" value="1"/>
</dbReference>
<keyword evidence="2" id="KW-0813">Transport</keyword>
<dbReference type="GO" id="GO:0005886">
    <property type="term" value="C:plasma membrane"/>
    <property type="evidence" value="ECO:0007669"/>
    <property type="project" value="UniProtKB-SubCell"/>
</dbReference>
<reference evidence="12" key="1">
    <citation type="journal article" date="2014" name="Front. Microbiol.">
        <title>High frequency of phylogenetically diverse reductive dehalogenase-homologous genes in deep subseafloor sedimentary metagenomes.</title>
        <authorList>
            <person name="Kawai M."/>
            <person name="Futagami T."/>
            <person name="Toyoda A."/>
            <person name="Takaki Y."/>
            <person name="Nishi S."/>
            <person name="Hori S."/>
            <person name="Arai W."/>
            <person name="Tsubouchi T."/>
            <person name="Morono Y."/>
            <person name="Uchiyama I."/>
            <person name="Ito T."/>
            <person name="Fujiyama A."/>
            <person name="Inagaki F."/>
            <person name="Takami H."/>
        </authorList>
    </citation>
    <scope>NUCLEOTIDE SEQUENCE</scope>
    <source>
        <strain evidence="12">Expedition CK06-06</strain>
    </source>
</reference>
<name>X1Q6L4_9ZZZZ</name>
<feature type="non-terminal residue" evidence="12">
    <location>
        <position position="472"/>
    </location>
</feature>
<dbReference type="InterPro" id="IPR027417">
    <property type="entry name" value="P-loop_NTPase"/>
</dbReference>
<dbReference type="FunFam" id="3.40.50.300:FF:000221">
    <property type="entry name" value="Multidrug ABC transporter ATP-binding protein"/>
    <property type="match status" value="1"/>
</dbReference>
<evidence type="ECO:0000256" key="5">
    <source>
        <dbReference type="ARBA" id="ARBA00022741"/>
    </source>
</evidence>
<organism evidence="12">
    <name type="scientific">marine sediment metagenome</name>
    <dbReference type="NCBI Taxonomy" id="412755"/>
    <lineage>
        <taxon>unclassified sequences</taxon>
        <taxon>metagenomes</taxon>
        <taxon>ecological metagenomes</taxon>
    </lineage>
</organism>
<feature type="transmembrane region" description="Helical" evidence="9">
    <location>
        <begin position="66"/>
        <end position="84"/>
    </location>
</feature>
<feature type="non-terminal residue" evidence="12">
    <location>
        <position position="1"/>
    </location>
</feature>
<evidence type="ECO:0000256" key="1">
    <source>
        <dbReference type="ARBA" id="ARBA00004651"/>
    </source>
</evidence>
<keyword evidence="3" id="KW-1003">Cell membrane</keyword>
<dbReference type="InterPro" id="IPR017871">
    <property type="entry name" value="ABC_transporter-like_CS"/>
</dbReference>
<keyword evidence="5" id="KW-0547">Nucleotide-binding</keyword>
<evidence type="ECO:0000256" key="4">
    <source>
        <dbReference type="ARBA" id="ARBA00022692"/>
    </source>
</evidence>
<dbReference type="AlphaFoldDB" id="X1Q6L4"/>
<protein>
    <recommendedName>
        <fullName evidence="13">ABC transporter ATP-binding protein</fullName>
    </recommendedName>
</protein>
<dbReference type="GO" id="GO:0005524">
    <property type="term" value="F:ATP binding"/>
    <property type="evidence" value="ECO:0007669"/>
    <property type="project" value="UniProtKB-KW"/>
</dbReference>
<dbReference type="Pfam" id="PF00005">
    <property type="entry name" value="ABC_tran"/>
    <property type="match status" value="1"/>
</dbReference>
<feature type="transmembrane region" description="Helical" evidence="9">
    <location>
        <begin position="198"/>
        <end position="219"/>
    </location>
</feature>
<dbReference type="Gene3D" id="1.20.1560.10">
    <property type="entry name" value="ABC transporter type 1, transmembrane domain"/>
    <property type="match status" value="1"/>
</dbReference>
<dbReference type="Gene3D" id="3.40.50.300">
    <property type="entry name" value="P-loop containing nucleotide triphosphate hydrolases"/>
    <property type="match status" value="1"/>
</dbReference>
<sequence length="472" mass="52176">RGISAYGHNYLSAVVSQKTSYDIRNALYDKLQRLSFAYHDKAQTGQLMSRATADVEAIRMFFGRGLLGTVQMLILFVGISYILVSIDWQLALFTLAFLPVVGWRAVATGLRLRVRWLKIQQLMAVLGTTLEESLTGIRVVKAFARQKEESQKFSTDAKVLYNEHISIARQWAFTVPLMVFLISLPAALVLWYGGRQVIAGSLTIGDLTQFILYLGMLAMPVRRLGRMANLFSRTISAGQRVLEILDTQSLIQEKPNAIELGQVKGQVSFEDVSFSYNSMVPALKNINFSVQPGELVALLGGSGSGKSTIASLLCRFYDVSSGRITIDGIDIRDVTLASLRKNVVTAQQDIFLFSSTIRGNIAYGAVNADMEQIVAVAKAAHLHDFIQNLPDGYDTWVGERGVTLSGGEKQRLAIARTLLINPRVLILDDSTSSVDAETEHLIRQALDKLIHGRTTFIITHRLPIIKNADLIL</sequence>
<comment type="subcellular location">
    <subcellularLocation>
        <location evidence="1">Cell membrane</location>
        <topology evidence="1">Multi-pass membrane protein</topology>
    </subcellularLocation>
</comment>
<evidence type="ECO:0000256" key="8">
    <source>
        <dbReference type="ARBA" id="ARBA00023136"/>
    </source>
</evidence>
<evidence type="ECO:0000256" key="9">
    <source>
        <dbReference type="SAM" id="Phobius"/>
    </source>
</evidence>
<evidence type="ECO:0000256" key="3">
    <source>
        <dbReference type="ARBA" id="ARBA00022475"/>
    </source>
</evidence>
<feature type="transmembrane region" description="Helical" evidence="9">
    <location>
        <begin position="90"/>
        <end position="110"/>
    </location>
</feature>
<dbReference type="GO" id="GO:0015421">
    <property type="term" value="F:ABC-type oligopeptide transporter activity"/>
    <property type="evidence" value="ECO:0007669"/>
    <property type="project" value="TreeGrafter"/>
</dbReference>
<feature type="domain" description="ABC transporter" evidence="10">
    <location>
        <begin position="267"/>
        <end position="472"/>
    </location>
</feature>
<gene>
    <name evidence="12" type="ORF">S12H4_05463</name>
</gene>
<evidence type="ECO:0000256" key="6">
    <source>
        <dbReference type="ARBA" id="ARBA00022840"/>
    </source>
</evidence>
<dbReference type="SUPFAM" id="SSF90123">
    <property type="entry name" value="ABC transporter transmembrane region"/>
    <property type="match status" value="1"/>
</dbReference>
<dbReference type="PANTHER" id="PTHR43394:SF1">
    <property type="entry name" value="ATP-BINDING CASSETTE SUB-FAMILY B MEMBER 10, MITOCHONDRIAL"/>
    <property type="match status" value="1"/>
</dbReference>
<dbReference type="PROSITE" id="PS50929">
    <property type="entry name" value="ABC_TM1F"/>
    <property type="match status" value="1"/>
</dbReference>
<proteinExistence type="predicted"/>
<dbReference type="SMART" id="SM00382">
    <property type="entry name" value="AAA"/>
    <property type="match status" value="1"/>
</dbReference>
<dbReference type="InterPro" id="IPR039421">
    <property type="entry name" value="Type_1_exporter"/>
</dbReference>
<evidence type="ECO:0000259" key="10">
    <source>
        <dbReference type="PROSITE" id="PS50893"/>
    </source>
</evidence>
<dbReference type="SUPFAM" id="SSF52540">
    <property type="entry name" value="P-loop containing nucleoside triphosphate hydrolases"/>
    <property type="match status" value="1"/>
</dbReference>
<dbReference type="PANTHER" id="PTHR43394">
    <property type="entry name" value="ATP-DEPENDENT PERMEASE MDL1, MITOCHONDRIAL"/>
    <property type="match status" value="1"/>
</dbReference>
<dbReference type="InterPro" id="IPR036640">
    <property type="entry name" value="ABC1_TM_sf"/>
</dbReference>
<feature type="transmembrane region" description="Helical" evidence="9">
    <location>
        <begin position="171"/>
        <end position="192"/>
    </location>
</feature>
<keyword evidence="6" id="KW-0067">ATP-binding</keyword>
<evidence type="ECO:0000259" key="11">
    <source>
        <dbReference type="PROSITE" id="PS50929"/>
    </source>
</evidence>
<dbReference type="PROSITE" id="PS00211">
    <property type="entry name" value="ABC_TRANSPORTER_1"/>
    <property type="match status" value="1"/>
</dbReference>
<evidence type="ECO:0008006" key="13">
    <source>
        <dbReference type="Google" id="ProtNLM"/>
    </source>
</evidence>
<evidence type="ECO:0000313" key="12">
    <source>
        <dbReference type="EMBL" id="GAI64142.1"/>
    </source>
</evidence>
<keyword evidence="4 9" id="KW-0812">Transmembrane</keyword>
<dbReference type="InterPro" id="IPR003439">
    <property type="entry name" value="ABC_transporter-like_ATP-bd"/>
</dbReference>
<comment type="caution">
    <text evidence="12">The sequence shown here is derived from an EMBL/GenBank/DDBJ whole genome shotgun (WGS) entry which is preliminary data.</text>
</comment>
<keyword evidence="8 9" id="KW-0472">Membrane</keyword>
<evidence type="ECO:0000256" key="2">
    <source>
        <dbReference type="ARBA" id="ARBA00022448"/>
    </source>
</evidence>
<accession>X1Q6L4</accession>
<dbReference type="InterPro" id="IPR003593">
    <property type="entry name" value="AAA+_ATPase"/>
</dbReference>
<keyword evidence="7 9" id="KW-1133">Transmembrane helix</keyword>
<dbReference type="EMBL" id="BARW01001814">
    <property type="protein sequence ID" value="GAI64142.1"/>
    <property type="molecule type" value="Genomic_DNA"/>
</dbReference>
<dbReference type="GO" id="GO:0016887">
    <property type="term" value="F:ATP hydrolysis activity"/>
    <property type="evidence" value="ECO:0007669"/>
    <property type="project" value="InterPro"/>
</dbReference>
<feature type="domain" description="ABC transmembrane type-1" evidence="11">
    <location>
        <begin position="1"/>
        <end position="233"/>
    </location>
</feature>
<dbReference type="PROSITE" id="PS50893">
    <property type="entry name" value="ABC_TRANSPORTER_2"/>
    <property type="match status" value="1"/>
</dbReference>
<dbReference type="InterPro" id="IPR011527">
    <property type="entry name" value="ABC1_TM_dom"/>
</dbReference>